<comment type="caution">
    <text evidence="1">The sequence shown here is derived from an EMBL/GenBank/DDBJ whole genome shotgun (WGS) entry which is preliminary data.</text>
</comment>
<gene>
    <name evidence="1" type="ORF">WG66_13062</name>
</gene>
<protein>
    <submittedName>
        <fullName evidence="1">Uncharacterized protein</fullName>
    </submittedName>
</protein>
<evidence type="ECO:0000313" key="2">
    <source>
        <dbReference type="Proteomes" id="UP000054988"/>
    </source>
</evidence>
<dbReference type="AlphaFoldDB" id="A0A0W0FDM4"/>
<reference evidence="1 2" key="1">
    <citation type="submission" date="2015-12" db="EMBL/GenBank/DDBJ databases">
        <title>Draft genome sequence of Moniliophthora roreri, the causal agent of frosty pod rot of cacao.</title>
        <authorList>
            <person name="Aime M.C."/>
            <person name="Diaz-Valderrama J.R."/>
            <person name="Kijpornyongpan T."/>
            <person name="Phillips-Mora W."/>
        </authorList>
    </citation>
    <scope>NUCLEOTIDE SEQUENCE [LARGE SCALE GENOMIC DNA]</scope>
    <source>
        <strain evidence="1 2">MCA 2952</strain>
    </source>
</reference>
<proteinExistence type="predicted"/>
<sequence length="22" mass="2687">MYSQSEGTELLKYLHLQVFWTL</sequence>
<organism evidence="1 2">
    <name type="scientific">Moniliophthora roreri</name>
    <name type="common">Frosty pod rot fungus</name>
    <name type="synonym">Monilia roreri</name>
    <dbReference type="NCBI Taxonomy" id="221103"/>
    <lineage>
        <taxon>Eukaryota</taxon>
        <taxon>Fungi</taxon>
        <taxon>Dikarya</taxon>
        <taxon>Basidiomycota</taxon>
        <taxon>Agaricomycotina</taxon>
        <taxon>Agaricomycetes</taxon>
        <taxon>Agaricomycetidae</taxon>
        <taxon>Agaricales</taxon>
        <taxon>Marasmiineae</taxon>
        <taxon>Marasmiaceae</taxon>
        <taxon>Moniliophthora</taxon>
    </lineage>
</organism>
<accession>A0A0W0FDM4</accession>
<dbReference type="EMBL" id="LATX01002090">
    <property type="protein sequence ID" value="KTB34324.1"/>
    <property type="molecule type" value="Genomic_DNA"/>
</dbReference>
<name>A0A0W0FDM4_MONRR</name>
<dbReference type="Proteomes" id="UP000054988">
    <property type="component" value="Unassembled WGS sequence"/>
</dbReference>
<evidence type="ECO:0000313" key="1">
    <source>
        <dbReference type="EMBL" id="KTB34324.1"/>
    </source>
</evidence>